<evidence type="ECO:0000313" key="4">
    <source>
        <dbReference type="Proteomes" id="UP000799440"/>
    </source>
</evidence>
<proteinExistence type="predicted"/>
<accession>A0A6A6VG94</accession>
<feature type="non-terminal residue" evidence="3">
    <location>
        <position position="1"/>
    </location>
</feature>
<feature type="signal peptide" evidence="2">
    <location>
        <begin position="1"/>
        <end position="15"/>
    </location>
</feature>
<evidence type="ECO:0000256" key="1">
    <source>
        <dbReference type="SAM" id="MobiDB-lite"/>
    </source>
</evidence>
<evidence type="ECO:0000256" key="2">
    <source>
        <dbReference type="SAM" id="SignalP"/>
    </source>
</evidence>
<keyword evidence="2" id="KW-0732">Signal</keyword>
<organism evidence="3 4">
    <name type="scientific">Sporormia fimetaria CBS 119925</name>
    <dbReference type="NCBI Taxonomy" id="1340428"/>
    <lineage>
        <taxon>Eukaryota</taxon>
        <taxon>Fungi</taxon>
        <taxon>Dikarya</taxon>
        <taxon>Ascomycota</taxon>
        <taxon>Pezizomycotina</taxon>
        <taxon>Dothideomycetes</taxon>
        <taxon>Pleosporomycetidae</taxon>
        <taxon>Pleosporales</taxon>
        <taxon>Sporormiaceae</taxon>
        <taxon>Sporormia</taxon>
    </lineage>
</organism>
<keyword evidence="4" id="KW-1185">Reference proteome</keyword>
<evidence type="ECO:0000313" key="3">
    <source>
        <dbReference type="EMBL" id="KAF2749585.1"/>
    </source>
</evidence>
<sequence>LLFFSLWCLVHSCLAPPLFLPASVLDLHMATSGSHPFLRTSNASQLRGTQARTRSTCAEDSVMTIAGSSIPRSPQSQSSATTQLRYGASVERQGSLW</sequence>
<reference evidence="3" key="1">
    <citation type="journal article" date="2020" name="Stud. Mycol.">
        <title>101 Dothideomycetes genomes: a test case for predicting lifestyles and emergence of pathogens.</title>
        <authorList>
            <person name="Haridas S."/>
            <person name="Albert R."/>
            <person name="Binder M."/>
            <person name="Bloem J."/>
            <person name="Labutti K."/>
            <person name="Salamov A."/>
            <person name="Andreopoulos B."/>
            <person name="Baker S."/>
            <person name="Barry K."/>
            <person name="Bills G."/>
            <person name="Bluhm B."/>
            <person name="Cannon C."/>
            <person name="Castanera R."/>
            <person name="Culley D."/>
            <person name="Daum C."/>
            <person name="Ezra D."/>
            <person name="Gonzalez J."/>
            <person name="Henrissat B."/>
            <person name="Kuo A."/>
            <person name="Liang C."/>
            <person name="Lipzen A."/>
            <person name="Lutzoni F."/>
            <person name="Magnuson J."/>
            <person name="Mondo S."/>
            <person name="Nolan M."/>
            <person name="Ohm R."/>
            <person name="Pangilinan J."/>
            <person name="Park H.-J."/>
            <person name="Ramirez L."/>
            <person name="Alfaro M."/>
            <person name="Sun H."/>
            <person name="Tritt A."/>
            <person name="Yoshinaga Y."/>
            <person name="Zwiers L.-H."/>
            <person name="Turgeon B."/>
            <person name="Goodwin S."/>
            <person name="Spatafora J."/>
            <person name="Crous P."/>
            <person name="Grigoriev I."/>
        </authorList>
    </citation>
    <scope>NUCLEOTIDE SEQUENCE</scope>
    <source>
        <strain evidence="3">CBS 119925</strain>
    </source>
</reference>
<dbReference type="Proteomes" id="UP000799440">
    <property type="component" value="Unassembled WGS sequence"/>
</dbReference>
<feature type="region of interest" description="Disordered" evidence="1">
    <location>
        <begin position="67"/>
        <end position="97"/>
    </location>
</feature>
<dbReference type="EMBL" id="MU006566">
    <property type="protein sequence ID" value="KAF2749585.1"/>
    <property type="molecule type" value="Genomic_DNA"/>
</dbReference>
<dbReference type="AlphaFoldDB" id="A0A6A6VG94"/>
<evidence type="ECO:0008006" key="5">
    <source>
        <dbReference type="Google" id="ProtNLM"/>
    </source>
</evidence>
<feature type="compositionally biased region" description="Low complexity" evidence="1">
    <location>
        <begin position="68"/>
        <end position="79"/>
    </location>
</feature>
<protein>
    <recommendedName>
        <fullName evidence="5">Secreted protein</fullName>
    </recommendedName>
</protein>
<gene>
    <name evidence="3" type="ORF">M011DRAFT_466027</name>
</gene>
<feature type="chain" id="PRO_5025541035" description="Secreted protein" evidence="2">
    <location>
        <begin position="16"/>
        <end position="97"/>
    </location>
</feature>
<name>A0A6A6VG94_9PLEO</name>